<proteinExistence type="predicted"/>
<dbReference type="Proteomes" id="UP000066624">
    <property type="component" value="Chromosome"/>
</dbReference>
<gene>
    <name evidence="1" type="ORF">WM2015_2843</name>
</gene>
<dbReference type="Gene3D" id="2.160.20.10">
    <property type="entry name" value="Single-stranded right-handed beta-helix, Pectin lyase-like"/>
    <property type="match status" value="1"/>
</dbReference>
<dbReference type="SMART" id="SM00710">
    <property type="entry name" value="PbH1"/>
    <property type="match status" value="4"/>
</dbReference>
<keyword evidence="2" id="KW-1185">Reference proteome</keyword>
<dbReference type="SUPFAM" id="SSF51126">
    <property type="entry name" value="Pectin lyase-like"/>
    <property type="match status" value="2"/>
</dbReference>
<protein>
    <submittedName>
        <fullName evidence="1">Uncharacterized protein</fullName>
    </submittedName>
</protein>
<dbReference type="KEGG" id="wma:WM2015_2843"/>
<reference evidence="1 2" key="1">
    <citation type="submission" date="2015-07" db="EMBL/GenBank/DDBJ databases">
        <authorList>
            <person name="Noorani M."/>
        </authorList>
    </citation>
    <scope>NUCLEOTIDE SEQUENCE [LARGE SCALE GENOMIC DNA]</scope>
    <source>
        <strain evidence="1 2">KCTC 42284</strain>
    </source>
</reference>
<dbReference type="STRING" id="1579979.WM2015_2843"/>
<dbReference type="InterPro" id="IPR011050">
    <property type="entry name" value="Pectin_lyase_fold/virulence"/>
</dbReference>
<evidence type="ECO:0000313" key="2">
    <source>
        <dbReference type="Proteomes" id="UP000066624"/>
    </source>
</evidence>
<dbReference type="OrthoDB" id="5568224at2"/>
<dbReference type="AlphaFoldDB" id="A0A0K0XZW8"/>
<dbReference type="NCBIfam" id="NF041518">
    <property type="entry name" value="choice_anch_Q"/>
    <property type="match status" value="1"/>
</dbReference>
<dbReference type="InterPro" id="IPR012334">
    <property type="entry name" value="Pectin_lyas_fold"/>
</dbReference>
<name>A0A0K0XZW8_9GAMM</name>
<dbReference type="InterPro" id="IPR059226">
    <property type="entry name" value="Choice_anch_Q_dom"/>
</dbReference>
<dbReference type="EMBL" id="CP012154">
    <property type="protein sequence ID" value="AKS43200.1"/>
    <property type="molecule type" value="Genomic_DNA"/>
</dbReference>
<sequence>MNKYQARQLPLTVAVSSVLAAGSLQAATITVDSLNDGPLGSFPAECTLRAAIAAANTDVVVDGCAAGEPGLDQIEFDPVLNESVITIATADSPFVITDSVQISGPVPGPYEGILIDGGGISRVFGIEGTSPGSIDVSMASLGIENGFVGMGFDDELGAGIASDNANLSLSYVSLLGHYAYYGHSGIDFANGSLTMVETAIRDNSTGYFGVGGGLVVTAGTLDMAGGVVRDNFAAYDGAGMTLRSNSTAYITGAQIRGNSGQNYFGGRGAGINVVDSTVTIDYCDIRNNGFASGGSGGGIAATGSQVTIIDSVIRNNSLGYYLLGGGTGAGLSLINSSLEMDGVQVTGNSTDSYYTSGGGIAARSSNLVISNSAFVANAAYSSSPLDFGSGGGAFYVRNGSMTIRDTEISDNLVSGDYQRASMGRFIDHDLALSNVTISGNEITGPNILPPDVGALIHMTGTSTVEFVHVTLAENTDTYGTRVLIHREPTTTLELINSVLTSPGAAEVCNTGASTTVSTLVTDVSCTGAATAIADLALGPLALNGGLTQTQALGLGSVAIDAGGDCATDLGVLTDQRGVPRDAQCDLGAFEFADSLFQDRFETLLPP</sequence>
<accession>A0A0K0XZW8</accession>
<dbReference type="InterPro" id="IPR006626">
    <property type="entry name" value="PbH1"/>
</dbReference>
<organism evidence="1 2">
    <name type="scientific">Wenzhouxiangella marina</name>
    <dbReference type="NCBI Taxonomy" id="1579979"/>
    <lineage>
        <taxon>Bacteria</taxon>
        <taxon>Pseudomonadati</taxon>
        <taxon>Pseudomonadota</taxon>
        <taxon>Gammaproteobacteria</taxon>
        <taxon>Chromatiales</taxon>
        <taxon>Wenzhouxiangellaceae</taxon>
        <taxon>Wenzhouxiangella</taxon>
    </lineage>
</organism>
<evidence type="ECO:0000313" key="1">
    <source>
        <dbReference type="EMBL" id="AKS43200.1"/>
    </source>
</evidence>
<dbReference type="RefSeq" id="WP_049726705.1">
    <property type="nucleotide sequence ID" value="NZ_CP012154.1"/>
</dbReference>